<feature type="domain" description="Fe2OG dioxygenase" evidence="6">
    <location>
        <begin position="237"/>
        <end position="343"/>
    </location>
</feature>
<dbReference type="InterPro" id="IPR027443">
    <property type="entry name" value="IPNS-like_sf"/>
</dbReference>
<dbReference type="GO" id="GO:0051213">
    <property type="term" value="F:dioxygenase activity"/>
    <property type="evidence" value="ECO:0007669"/>
    <property type="project" value="UniProtKB-ARBA"/>
</dbReference>
<keyword evidence="3 5" id="KW-0560">Oxidoreductase</keyword>
<dbReference type="Gene3D" id="2.60.120.330">
    <property type="entry name" value="B-lactam Antibiotic, Isopenicillin N Synthase, Chain"/>
    <property type="match status" value="1"/>
</dbReference>
<protein>
    <recommendedName>
        <fullName evidence="6">Fe2OG dioxygenase domain-containing protein</fullName>
    </recommendedName>
</protein>
<evidence type="ECO:0000256" key="1">
    <source>
        <dbReference type="ARBA" id="ARBA00008056"/>
    </source>
</evidence>
<dbReference type="AlphaFoldDB" id="A0AAP0MSR0"/>
<dbReference type="PANTHER" id="PTHR10209:SF591">
    <property type="entry name" value="2OG-FE(II) OXYGENASE FAMILY OXIDOREDUCTASE"/>
    <property type="match status" value="1"/>
</dbReference>
<evidence type="ECO:0000256" key="3">
    <source>
        <dbReference type="ARBA" id="ARBA00023002"/>
    </source>
</evidence>
<dbReference type="InterPro" id="IPR005123">
    <property type="entry name" value="Oxoglu/Fe-dep_dioxygenase_dom"/>
</dbReference>
<sequence>MSSSTIPNSFDDVTDFVVNRGNGITGLVDSGIQKVPERYILPPQQRFDLTKVVSQDSILIIDVSNWDDPEVIKSICEASGKWGFFQIINHGIPLQVLENITDAAHSFFGLPNEQRSKYYKGASPSETVFLATSFSPQAEVALEWRDYLSFQYIPGNDQASALWPPVCKYVIFGIFFFTFCSEEILCNCCYIITIESYWLACRDEVLEYMKKAEIVIKNLLQVLLKGLNVKDFDRDTQHTLMGSPRIYLNYYPKCPNPELTAGVGPHSDISTITVLLQDDIGGLYVRGIEDDTWIHVPPIKGALVINIGDVLQIISNDKYKSIEHRVVANKIKNRVSVPIFVNPAPDAVFGPLPESGEIPIYKQLVFSDYFNFYFSKPHDGKKTIDYARI</sequence>
<keyword evidence="2 5" id="KW-0479">Metal-binding</keyword>
<comment type="caution">
    <text evidence="7">The sequence shown here is derived from an EMBL/GenBank/DDBJ whole genome shotgun (WGS) entry which is preliminary data.</text>
</comment>
<organism evidence="7 8">
    <name type="scientific">Citrus x changshan-huyou</name>
    <dbReference type="NCBI Taxonomy" id="2935761"/>
    <lineage>
        <taxon>Eukaryota</taxon>
        <taxon>Viridiplantae</taxon>
        <taxon>Streptophyta</taxon>
        <taxon>Embryophyta</taxon>
        <taxon>Tracheophyta</taxon>
        <taxon>Spermatophyta</taxon>
        <taxon>Magnoliopsida</taxon>
        <taxon>eudicotyledons</taxon>
        <taxon>Gunneridae</taxon>
        <taxon>Pentapetalae</taxon>
        <taxon>rosids</taxon>
        <taxon>malvids</taxon>
        <taxon>Sapindales</taxon>
        <taxon>Rutaceae</taxon>
        <taxon>Aurantioideae</taxon>
        <taxon>Citrus</taxon>
    </lineage>
</organism>
<dbReference type="PRINTS" id="PR00682">
    <property type="entry name" value="IPNSYNTHASE"/>
</dbReference>
<dbReference type="EMBL" id="JBCGBO010000002">
    <property type="protein sequence ID" value="KAK9221285.1"/>
    <property type="molecule type" value="Genomic_DNA"/>
</dbReference>
<evidence type="ECO:0000256" key="4">
    <source>
        <dbReference type="ARBA" id="ARBA00023004"/>
    </source>
</evidence>
<dbReference type="PROSITE" id="PS51471">
    <property type="entry name" value="FE2OG_OXY"/>
    <property type="match status" value="1"/>
</dbReference>
<comment type="similarity">
    <text evidence="1 5">Belongs to the iron/ascorbate-dependent oxidoreductase family.</text>
</comment>
<dbReference type="Pfam" id="PF14226">
    <property type="entry name" value="DIOX_N"/>
    <property type="match status" value="1"/>
</dbReference>
<name>A0AAP0MSR0_9ROSI</name>
<evidence type="ECO:0000256" key="5">
    <source>
        <dbReference type="RuleBase" id="RU003682"/>
    </source>
</evidence>
<dbReference type="PANTHER" id="PTHR10209">
    <property type="entry name" value="OXIDOREDUCTASE, 2OG-FE II OXYGENASE FAMILY PROTEIN"/>
    <property type="match status" value="1"/>
</dbReference>
<evidence type="ECO:0000259" key="6">
    <source>
        <dbReference type="PROSITE" id="PS51471"/>
    </source>
</evidence>
<dbReference type="InterPro" id="IPR044861">
    <property type="entry name" value="IPNS-like_FE2OG_OXY"/>
</dbReference>
<accession>A0AAP0MSR0</accession>
<proteinExistence type="inferred from homology"/>
<dbReference type="InterPro" id="IPR026992">
    <property type="entry name" value="DIOX_N"/>
</dbReference>
<dbReference type="SUPFAM" id="SSF51197">
    <property type="entry name" value="Clavaminate synthase-like"/>
    <property type="match status" value="1"/>
</dbReference>
<dbReference type="Pfam" id="PF03171">
    <property type="entry name" value="2OG-FeII_Oxy"/>
    <property type="match status" value="1"/>
</dbReference>
<dbReference type="GO" id="GO:0046872">
    <property type="term" value="F:metal ion binding"/>
    <property type="evidence" value="ECO:0007669"/>
    <property type="project" value="UniProtKB-KW"/>
</dbReference>
<keyword evidence="8" id="KW-1185">Reference proteome</keyword>
<keyword evidence="4 5" id="KW-0408">Iron</keyword>
<evidence type="ECO:0000313" key="7">
    <source>
        <dbReference type="EMBL" id="KAK9221285.1"/>
    </source>
</evidence>
<gene>
    <name evidence="7" type="ORF">WN944_009711</name>
</gene>
<evidence type="ECO:0000256" key="2">
    <source>
        <dbReference type="ARBA" id="ARBA00022723"/>
    </source>
</evidence>
<reference evidence="7 8" key="1">
    <citation type="submission" date="2024-05" db="EMBL/GenBank/DDBJ databases">
        <title>Haplotype-resolved chromosome-level genome assembly of Huyou (Citrus changshanensis).</title>
        <authorList>
            <person name="Miao C."/>
            <person name="Chen W."/>
            <person name="Wu Y."/>
            <person name="Wang L."/>
            <person name="Zhao S."/>
            <person name="Grierson D."/>
            <person name="Xu C."/>
            <person name="Chen K."/>
        </authorList>
    </citation>
    <scope>NUCLEOTIDE SEQUENCE [LARGE SCALE GENOMIC DNA]</scope>
    <source>
        <strain evidence="7">01-14</strain>
        <tissue evidence="7">Leaf</tissue>
    </source>
</reference>
<evidence type="ECO:0000313" key="8">
    <source>
        <dbReference type="Proteomes" id="UP001428341"/>
    </source>
</evidence>
<dbReference type="Proteomes" id="UP001428341">
    <property type="component" value="Unassembled WGS sequence"/>
</dbReference>